<dbReference type="AlphaFoldDB" id="A0AA88ATV0"/>
<gene>
    <name evidence="2" type="ORF">TIFTF001_016938</name>
</gene>
<evidence type="ECO:0000313" key="2">
    <source>
        <dbReference type="EMBL" id="GMN47751.1"/>
    </source>
</evidence>
<dbReference type="EMBL" id="BTGU01000026">
    <property type="protein sequence ID" value="GMN47751.1"/>
    <property type="molecule type" value="Genomic_DNA"/>
</dbReference>
<feature type="region of interest" description="Disordered" evidence="1">
    <location>
        <begin position="1"/>
        <end position="21"/>
    </location>
</feature>
<sequence length="60" mass="6687">MEPLRPNLGLKCSRRNDVTSEEESEVKEWLRSIGKRIFGYIAASGSRPSPSPPPKAEPPH</sequence>
<evidence type="ECO:0000256" key="1">
    <source>
        <dbReference type="SAM" id="MobiDB-lite"/>
    </source>
</evidence>
<protein>
    <submittedName>
        <fullName evidence="2">Uncharacterized protein</fullName>
    </submittedName>
</protein>
<reference evidence="2" key="1">
    <citation type="submission" date="2023-07" db="EMBL/GenBank/DDBJ databases">
        <title>draft genome sequence of fig (Ficus carica).</title>
        <authorList>
            <person name="Takahashi T."/>
            <person name="Nishimura K."/>
        </authorList>
    </citation>
    <scope>NUCLEOTIDE SEQUENCE</scope>
</reference>
<dbReference type="Proteomes" id="UP001187192">
    <property type="component" value="Unassembled WGS sequence"/>
</dbReference>
<organism evidence="2 3">
    <name type="scientific">Ficus carica</name>
    <name type="common">Common fig</name>
    <dbReference type="NCBI Taxonomy" id="3494"/>
    <lineage>
        <taxon>Eukaryota</taxon>
        <taxon>Viridiplantae</taxon>
        <taxon>Streptophyta</taxon>
        <taxon>Embryophyta</taxon>
        <taxon>Tracheophyta</taxon>
        <taxon>Spermatophyta</taxon>
        <taxon>Magnoliopsida</taxon>
        <taxon>eudicotyledons</taxon>
        <taxon>Gunneridae</taxon>
        <taxon>Pentapetalae</taxon>
        <taxon>rosids</taxon>
        <taxon>fabids</taxon>
        <taxon>Rosales</taxon>
        <taxon>Moraceae</taxon>
        <taxon>Ficeae</taxon>
        <taxon>Ficus</taxon>
    </lineage>
</organism>
<accession>A0AA88ATV0</accession>
<name>A0AA88ATV0_FICCA</name>
<comment type="caution">
    <text evidence="2">The sequence shown here is derived from an EMBL/GenBank/DDBJ whole genome shotgun (WGS) entry which is preliminary data.</text>
</comment>
<proteinExistence type="predicted"/>
<evidence type="ECO:0000313" key="3">
    <source>
        <dbReference type="Proteomes" id="UP001187192"/>
    </source>
</evidence>
<keyword evidence="3" id="KW-1185">Reference proteome</keyword>